<organism evidence="2">
    <name type="scientific">Ananas comosus var. bracteatus</name>
    <name type="common">red pineapple</name>
    <dbReference type="NCBI Taxonomy" id="296719"/>
    <lineage>
        <taxon>Eukaryota</taxon>
        <taxon>Viridiplantae</taxon>
        <taxon>Streptophyta</taxon>
        <taxon>Embryophyta</taxon>
        <taxon>Tracheophyta</taxon>
        <taxon>Spermatophyta</taxon>
        <taxon>Magnoliopsida</taxon>
        <taxon>Liliopsida</taxon>
        <taxon>Poales</taxon>
        <taxon>Bromeliaceae</taxon>
        <taxon>Bromelioideae</taxon>
        <taxon>Ananas</taxon>
    </lineage>
</organism>
<evidence type="ECO:0000256" key="1">
    <source>
        <dbReference type="SAM" id="MobiDB-lite"/>
    </source>
</evidence>
<feature type="region of interest" description="Disordered" evidence="1">
    <location>
        <begin position="178"/>
        <end position="206"/>
    </location>
</feature>
<reference evidence="2" key="1">
    <citation type="submission" date="2020-07" db="EMBL/GenBank/DDBJ databases">
        <authorList>
            <person name="Lin J."/>
        </authorList>
    </citation>
    <scope>NUCLEOTIDE SEQUENCE</scope>
</reference>
<name>A0A6V7PN38_ANACO</name>
<evidence type="ECO:0000313" key="2">
    <source>
        <dbReference type="EMBL" id="CAD1832250.1"/>
    </source>
</evidence>
<sequence length="206" mass="23399">MVESSTEYVAAVVRTVMAAVVFKINYRELLRDVCHRFSVAVPIYGVPVDDEGLFSVYGEVEISRGNSITEAIRCWGAASSTVDEAEEDAARRIIAKLRDEFMFEVHDSNYEDRKFFENLYERVSTDHIALQAKYKRLKSNYGLLKDYYNNLLTEKEHLVAERKEMAENLEKYCSVLKRPKTGGDDRANSAGLSDEDPAAPPGYYGK</sequence>
<dbReference type="AlphaFoldDB" id="A0A6V7PN38"/>
<dbReference type="EMBL" id="LR862150">
    <property type="protein sequence ID" value="CAD1832250.1"/>
    <property type="molecule type" value="Genomic_DNA"/>
</dbReference>
<gene>
    <name evidence="2" type="ORF">CB5_LOCUS15461</name>
</gene>
<proteinExistence type="predicted"/>
<accession>A0A6V7PN38</accession>
<protein>
    <submittedName>
        <fullName evidence="2">Uncharacterized protein</fullName>
    </submittedName>
</protein>